<dbReference type="SUPFAM" id="SSF90229">
    <property type="entry name" value="CCCH zinc finger"/>
    <property type="match status" value="1"/>
</dbReference>
<proteinExistence type="predicted"/>
<keyword evidence="4" id="KW-0694">RNA-binding</keyword>
<sequence length="280" mass="32385">MLIEQDEQLLAWIREQVVLICDAEPTAFAKYVLALLRKSSTQKDGRQLCNTQLEVFLQTNTESFVDKLFFVLEEKSYLKQEQPELIRKPSPVLELTDISPEKEVVPTDFKQPEGEDTHHNLNKFTSNYRPRIQPPEKRPEEEEQAEENLLKAQRLIQMSTNGKRRSIVGLNRVGGNLLRPATRRYMVREDQRSSKSWSRSRSPIRESRTSDIQDIFVGGKHRRCRNYEVLGYCLRGNQCPFRHETTPITVTAPPGNSYGGPTSNYSTNLANQAYNPKHRH</sequence>
<evidence type="ECO:0000313" key="8">
    <source>
        <dbReference type="Proteomes" id="UP000887574"/>
    </source>
</evidence>
<dbReference type="Pfam" id="PF01480">
    <property type="entry name" value="PWI"/>
    <property type="match status" value="1"/>
</dbReference>
<evidence type="ECO:0000313" key="9">
    <source>
        <dbReference type="WBParaSite" id="jg8065"/>
    </source>
</evidence>
<dbReference type="InterPro" id="IPR000571">
    <property type="entry name" value="Znf_CCCH"/>
</dbReference>
<feature type="zinc finger region" description="C3H1-type" evidence="5">
    <location>
        <begin position="218"/>
        <end position="246"/>
    </location>
</feature>
<evidence type="ECO:0000259" key="7">
    <source>
        <dbReference type="PROSITE" id="PS50103"/>
    </source>
</evidence>
<name>A0A915ER61_9BILA</name>
<reference evidence="9" key="1">
    <citation type="submission" date="2022-11" db="UniProtKB">
        <authorList>
            <consortium name="WormBaseParasite"/>
        </authorList>
    </citation>
    <scope>IDENTIFICATION</scope>
</reference>
<evidence type="ECO:0000256" key="3">
    <source>
        <dbReference type="ARBA" id="ARBA00022833"/>
    </source>
</evidence>
<dbReference type="PANTHER" id="PTHR14398:SF0">
    <property type="entry name" value="ZINC FINGER PROTEIN SWM"/>
    <property type="match status" value="1"/>
</dbReference>
<evidence type="ECO:0000256" key="1">
    <source>
        <dbReference type="ARBA" id="ARBA00022723"/>
    </source>
</evidence>
<evidence type="ECO:0000256" key="6">
    <source>
        <dbReference type="SAM" id="MobiDB-lite"/>
    </source>
</evidence>
<dbReference type="InterPro" id="IPR002483">
    <property type="entry name" value="PWI_dom"/>
</dbReference>
<dbReference type="GO" id="GO:0005634">
    <property type="term" value="C:nucleus"/>
    <property type="evidence" value="ECO:0007669"/>
    <property type="project" value="TreeGrafter"/>
</dbReference>
<feature type="compositionally biased region" description="Polar residues" evidence="6">
    <location>
        <begin position="259"/>
        <end position="274"/>
    </location>
</feature>
<dbReference type="PROSITE" id="PS50103">
    <property type="entry name" value="ZF_C3H1"/>
    <property type="match status" value="1"/>
</dbReference>
<dbReference type="InterPro" id="IPR045137">
    <property type="entry name" value="RBM26/27"/>
</dbReference>
<dbReference type="PANTHER" id="PTHR14398">
    <property type="entry name" value="RNA RECOGNITION RRM/RNP DOMAIN"/>
    <property type="match status" value="1"/>
</dbReference>
<dbReference type="AlphaFoldDB" id="A0A915ER61"/>
<accession>A0A915ER61</accession>
<keyword evidence="3 5" id="KW-0862">Zinc</keyword>
<evidence type="ECO:0000256" key="2">
    <source>
        <dbReference type="ARBA" id="ARBA00022771"/>
    </source>
</evidence>
<dbReference type="InterPro" id="IPR036855">
    <property type="entry name" value="Znf_CCCH_sf"/>
</dbReference>
<keyword evidence="1 5" id="KW-0479">Metal-binding</keyword>
<dbReference type="GO" id="GO:0003723">
    <property type="term" value="F:RNA binding"/>
    <property type="evidence" value="ECO:0007669"/>
    <property type="project" value="UniProtKB-KW"/>
</dbReference>
<feature type="domain" description="C3H1-type" evidence="7">
    <location>
        <begin position="218"/>
        <end position="246"/>
    </location>
</feature>
<organism evidence="8 9">
    <name type="scientific">Ditylenchus dipsaci</name>
    <dbReference type="NCBI Taxonomy" id="166011"/>
    <lineage>
        <taxon>Eukaryota</taxon>
        <taxon>Metazoa</taxon>
        <taxon>Ecdysozoa</taxon>
        <taxon>Nematoda</taxon>
        <taxon>Chromadorea</taxon>
        <taxon>Rhabditida</taxon>
        <taxon>Tylenchina</taxon>
        <taxon>Tylenchomorpha</taxon>
        <taxon>Sphaerularioidea</taxon>
        <taxon>Anguinidae</taxon>
        <taxon>Anguininae</taxon>
        <taxon>Ditylenchus</taxon>
    </lineage>
</organism>
<dbReference type="Proteomes" id="UP000887574">
    <property type="component" value="Unplaced"/>
</dbReference>
<dbReference type="Gene3D" id="1.20.1390.10">
    <property type="entry name" value="PWI domain"/>
    <property type="match status" value="1"/>
</dbReference>
<evidence type="ECO:0000256" key="5">
    <source>
        <dbReference type="PROSITE-ProRule" id="PRU00723"/>
    </source>
</evidence>
<protein>
    <submittedName>
        <fullName evidence="9">C3H1-type domain-containing protein</fullName>
    </submittedName>
</protein>
<evidence type="ECO:0000256" key="4">
    <source>
        <dbReference type="ARBA" id="ARBA00022884"/>
    </source>
</evidence>
<feature type="compositionally biased region" description="Basic and acidic residues" evidence="6">
    <location>
        <begin position="107"/>
        <end position="119"/>
    </location>
</feature>
<keyword evidence="2 5" id="KW-0863">Zinc-finger</keyword>
<feature type="region of interest" description="Disordered" evidence="6">
    <location>
        <begin position="188"/>
        <end position="207"/>
    </location>
</feature>
<dbReference type="GO" id="GO:0008270">
    <property type="term" value="F:zinc ion binding"/>
    <property type="evidence" value="ECO:0007669"/>
    <property type="project" value="UniProtKB-KW"/>
</dbReference>
<feature type="region of interest" description="Disordered" evidence="6">
    <location>
        <begin position="250"/>
        <end position="280"/>
    </location>
</feature>
<keyword evidence="8" id="KW-1185">Reference proteome</keyword>
<dbReference type="WBParaSite" id="jg8065">
    <property type="protein sequence ID" value="jg8065"/>
    <property type="gene ID" value="jg8065"/>
</dbReference>
<feature type="region of interest" description="Disordered" evidence="6">
    <location>
        <begin position="107"/>
        <end position="146"/>
    </location>
</feature>